<evidence type="ECO:0000313" key="1">
    <source>
        <dbReference type="EMBL" id="KJK73280.1"/>
    </source>
</evidence>
<reference evidence="2" key="1">
    <citation type="journal article" date="2014" name="BMC Genomics">
        <title>The genome sequence of the biocontrol fungus Metarhizium anisopliae and comparative genomics of Metarhizium species.</title>
        <authorList>
            <person name="Pattemore J.A."/>
            <person name="Hane J.K."/>
            <person name="Williams A.H."/>
            <person name="Wilson B.A."/>
            <person name="Stodart B.J."/>
            <person name="Ash G.J."/>
        </authorList>
    </citation>
    <scope>NUCLEOTIDE SEQUENCE [LARGE SCALE GENOMIC DNA]</scope>
    <source>
        <strain evidence="2">BRIP 53293</strain>
    </source>
</reference>
<keyword evidence="2" id="KW-1185">Reference proteome</keyword>
<evidence type="ECO:0000313" key="2">
    <source>
        <dbReference type="Proteomes" id="UP000054544"/>
    </source>
</evidence>
<dbReference type="AlphaFoldDB" id="A0A0D9NKX7"/>
<protein>
    <recommendedName>
        <fullName evidence="3">DNA2/NAM7 helicase helicase domain-containing protein</fullName>
    </recommendedName>
</protein>
<dbReference type="EMBL" id="KE385054">
    <property type="protein sequence ID" value="KJK73280.1"/>
    <property type="molecule type" value="Genomic_DNA"/>
</dbReference>
<name>A0A0D9NKX7_METAN</name>
<organism evidence="1 2">
    <name type="scientific">Metarhizium anisopliae BRIP 53293</name>
    <dbReference type="NCBI Taxonomy" id="1291518"/>
    <lineage>
        <taxon>Eukaryota</taxon>
        <taxon>Fungi</taxon>
        <taxon>Dikarya</taxon>
        <taxon>Ascomycota</taxon>
        <taxon>Pezizomycotina</taxon>
        <taxon>Sordariomycetes</taxon>
        <taxon>Hypocreomycetidae</taxon>
        <taxon>Hypocreales</taxon>
        <taxon>Clavicipitaceae</taxon>
        <taxon>Metarhizium</taxon>
    </lineage>
</organism>
<proteinExistence type="predicted"/>
<gene>
    <name evidence="1" type="ORF">H634G_11640</name>
</gene>
<feature type="non-terminal residue" evidence="1">
    <location>
        <position position="103"/>
    </location>
</feature>
<dbReference type="Proteomes" id="UP000054544">
    <property type="component" value="Unassembled WGS sequence"/>
</dbReference>
<accession>A0A0D9NKX7</accession>
<dbReference type="STRING" id="1291518.A0A0D9NKX7"/>
<evidence type="ECO:0008006" key="3">
    <source>
        <dbReference type="Google" id="ProtNLM"/>
    </source>
</evidence>
<sequence>MTIEQRARIRSDLDLRYLQQADVVGVTKTGLARRLELLRRIRCKVLLCGKAGEVLEAHILTAPLPSLEHTILIGDHLQFRPQIQNYELQSTNPPGWQYSLDTS</sequence>
<dbReference type="InterPro" id="IPR027417">
    <property type="entry name" value="P-loop_NTPase"/>
</dbReference>
<dbReference type="Gene3D" id="3.40.50.300">
    <property type="entry name" value="P-loop containing nucleotide triphosphate hydrolases"/>
    <property type="match status" value="1"/>
</dbReference>